<comment type="caution">
    <text evidence="6">The sequence shown here is derived from an EMBL/GenBank/DDBJ whole genome shotgun (WGS) entry which is preliminary data.</text>
</comment>
<evidence type="ECO:0000256" key="3">
    <source>
        <dbReference type="ARBA" id="ARBA00022801"/>
    </source>
</evidence>
<name>A0A7C5Y8C3_CALS0</name>
<dbReference type="InterPro" id="IPR050072">
    <property type="entry name" value="Peptidase_M20A"/>
</dbReference>
<evidence type="ECO:0000259" key="5">
    <source>
        <dbReference type="Pfam" id="PF07687"/>
    </source>
</evidence>
<evidence type="ECO:0000313" key="6">
    <source>
        <dbReference type="EMBL" id="HHR40680.1"/>
    </source>
</evidence>
<protein>
    <submittedName>
        <fullName evidence="6">M20 family peptidase</fullName>
    </submittedName>
</protein>
<evidence type="ECO:0000256" key="4">
    <source>
        <dbReference type="ARBA" id="ARBA00022833"/>
    </source>
</evidence>
<dbReference type="Gene3D" id="3.30.70.360">
    <property type="match status" value="1"/>
</dbReference>
<evidence type="ECO:0000256" key="2">
    <source>
        <dbReference type="ARBA" id="ARBA00022723"/>
    </source>
</evidence>
<feature type="domain" description="Peptidase M20 dimerisation" evidence="5">
    <location>
        <begin position="166"/>
        <end position="267"/>
    </location>
</feature>
<reference evidence="6" key="1">
    <citation type="journal article" date="2020" name="mSystems">
        <title>Genome- and Community-Level Interaction Insights into Carbon Utilization and Element Cycling Functions of Hydrothermarchaeota in Hydrothermal Sediment.</title>
        <authorList>
            <person name="Zhou Z."/>
            <person name="Liu Y."/>
            <person name="Xu W."/>
            <person name="Pan J."/>
            <person name="Luo Z.H."/>
            <person name="Li M."/>
        </authorList>
    </citation>
    <scope>NUCLEOTIDE SEQUENCE [LARGE SCALE GENOMIC DNA]</scope>
    <source>
        <strain evidence="6">SpSt-1084</strain>
    </source>
</reference>
<dbReference type="InterPro" id="IPR036264">
    <property type="entry name" value="Bact_exopeptidase_dim_dom"/>
</dbReference>
<comment type="cofactor">
    <cofactor evidence="1">
        <name>Zn(2+)</name>
        <dbReference type="ChEBI" id="CHEBI:29105"/>
    </cofactor>
</comment>
<dbReference type="Pfam" id="PF01546">
    <property type="entry name" value="Peptidase_M20"/>
    <property type="match status" value="1"/>
</dbReference>
<keyword evidence="2" id="KW-0479">Metal-binding</keyword>
<dbReference type="PANTHER" id="PTHR43808">
    <property type="entry name" value="ACETYLORNITHINE DEACETYLASE"/>
    <property type="match status" value="1"/>
</dbReference>
<dbReference type="EMBL" id="DRXS01000138">
    <property type="protein sequence ID" value="HHR40680.1"/>
    <property type="molecule type" value="Genomic_DNA"/>
</dbReference>
<dbReference type="SUPFAM" id="SSF53187">
    <property type="entry name" value="Zn-dependent exopeptidases"/>
    <property type="match status" value="1"/>
</dbReference>
<dbReference type="PROSITE" id="PS00758">
    <property type="entry name" value="ARGE_DAPE_CPG2_1"/>
    <property type="match status" value="1"/>
</dbReference>
<dbReference type="InterPro" id="IPR011650">
    <property type="entry name" value="Peptidase_M20_dimer"/>
</dbReference>
<dbReference type="GO" id="GO:0016787">
    <property type="term" value="F:hydrolase activity"/>
    <property type="evidence" value="ECO:0007669"/>
    <property type="project" value="UniProtKB-KW"/>
</dbReference>
<dbReference type="GO" id="GO:0046872">
    <property type="term" value="F:metal ion binding"/>
    <property type="evidence" value="ECO:0007669"/>
    <property type="project" value="UniProtKB-KW"/>
</dbReference>
<dbReference type="InterPro" id="IPR001261">
    <property type="entry name" value="ArgE/DapE_CS"/>
</dbReference>
<dbReference type="Pfam" id="PF07687">
    <property type="entry name" value="M20_dimer"/>
    <property type="match status" value="1"/>
</dbReference>
<dbReference type="AlphaFoldDB" id="A0A7C5Y8C3"/>
<gene>
    <name evidence="6" type="ORF">ENM42_02505</name>
</gene>
<sequence>MTTSLFERAAKILSDMVRIPSVSGSEKPLCDFIADHVSSLGFTSEKQEVYKTGYNVLVRIGSGNRVLFCGHLDTVPQFDMPEAFQPRLVDGSLFGRGACDMKGGLTSLLLLLEELRKHEQTPDMTFAFVVDEELYGRGAMELMRSGAKADICIITEPTNNKICIGNASCIEFRLSLHGQSGHGAARGGQNAIRNFIQFYGSFEKELEKLLDGSDSKFPMKPIINIGRIDGGYGAWVIPPVIAADILVHMHPMTSYSMAYSKVTDLCNKFGELLNTKIDFIPLHGCDGFILDEQNIYVRWVCEAFKAVHGFDPKLGLIEAETDANALYHKGGLPCIIFGPGDILYAHSSKEHVSVNEVVKNYETLFSFVKRING</sequence>
<keyword evidence="4" id="KW-0862">Zinc</keyword>
<organism evidence="6">
    <name type="scientific">Caldiarchaeum subterraneum</name>
    <dbReference type="NCBI Taxonomy" id="311458"/>
    <lineage>
        <taxon>Archaea</taxon>
        <taxon>Nitrososphaerota</taxon>
        <taxon>Candidatus Caldarchaeales</taxon>
        <taxon>Candidatus Caldarchaeaceae</taxon>
        <taxon>Candidatus Caldarchaeum</taxon>
    </lineage>
</organism>
<dbReference type="SUPFAM" id="SSF55031">
    <property type="entry name" value="Bacterial exopeptidase dimerisation domain"/>
    <property type="match status" value="1"/>
</dbReference>
<dbReference type="Gene3D" id="3.40.630.10">
    <property type="entry name" value="Zn peptidases"/>
    <property type="match status" value="1"/>
</dbReference>
<dbReference type="InterPro" id="IPR002933">
    <property type="entry name" value="Peptidase_M20"/>
</dbReference>
<accession>A0A7C5Y8C3</accession>
<evidence type="ECO:0000256" key="1">
    <source>
        <dbReference type="ARBA" id="ARBA00001947"/>
    </source>
</evidence>
<keyword evidence="3" id="KW-0378">Hydrolase</keyword>
<proteinExistence type="predicted"/>